<organism evidence="1 2">
    <name type="scientific">Agrobacterium tumefaciens str. B6</name>
    <dbReference type="NCBI Taxonomy" id="1183423"/>
    <lineage>
        <taxon>Bacteria</taxon>
        <taxon>Pseudomonadati</taxon>
        <taxon>Pseudomonadota</taxon>
        <taxon>Alphaproteobacteria</taxon>
        <taxon>Hyphomicrobiales</taxon>
        <taxon>Rhizobiaceae</taxon>
        <taxon>Rhizobium/Agrobacterium group</taxon>
        <taxon>Agrobacterium</taxon>
        <taxon>Agrobacterium tumefaciens complex</taxon>
    </lineage>
</organism>
<name>A0A822V4D1_AGRTU</name>
<dbReference type="Proteomes" id="UP000192074">
    <property type="component" value="Unassembled WGS sequence"/>
</dbReference>
<gene>
    <name evidence="1" type="ORF">AGR4A_Cc90009</name>
</gene>
<reference evidence="1 2" key="1">
    <citation type="submission" date="2016-01" db="EMBL/GenBank/DDBJ databases">
        <authorList>
            <person name="Regsiter A."/>
            <person name="william w."/>
        </authorList>
    </citation>
    <scope>NUCLEOTIDE SEQUENCE [LARGE SCALE GENOMIC DNA]</scope>
    <source>
        <strain evidence="1 2">B6</strain>
    </source>
</reference>
<dbReference type="AlphaFoldDB" id="A0A822V4D1"/>
<comment type="caution">
    <text evidence="1">The sequence shown here is derived from an EMBL/GenBank/DDBJ whole genome shotgun (WGS) entry which is preliminary data.</text>
</comment>
<evidence type="ECO:0000313" key="2">
    <source>
        <dbReference type="Proteomes" id="UP000192074"/>
    </source>
</evidence>
<proteinExistence type="predicted"/>
<evidence type="ECO:0000313" key="1">
    <source>
        <dbReference type="EMBL" id="CVI20191.1"/>
    </source>
</evidence>
<accession>A0A822V4D1</accession>
<sequence length="62" mass="7391">MLYVFSVIIAIGWLNMPYYWWNFRVNNWFTKACDCGAQTRKLSYGVVETALLPAFFRAVYRK</sequence>
<dbReference type="EMBL" id="FCNL01000026">
    <property type="protein sequence ID" value="CVI20191.1"/>
    <property type="molecule type" value="Genomic_DNA"/>
</dbReference>
<protein>
    <submittedName>
        <fullName evidence="1">Uncharacterized protein</fullName>
    </submittedName>
</protein>